<keyword evidence="4" id="KW-1185">Reference proteome</keyword>
<dbReference type="Proteomes" id="UP000182652">
    <property type="component" value="Unassembled WGS sequence"/>
</dbReference>
<evidence type="ECO:0000313" key="4">
    <source>
        <dbReference type="Proteomes" id="UP000182652"/>
    </source>
</evidence>
<feature type="region of interest" description="Disordered" evidence="1">
    <location>
        <begin position="99"/>
        <end position="119"/>
    </location>
</feature>
<proteinExistence type="predicted"/>
<dbReference type="EMBL" id="FNSN01000001">
    <property type="protein sequence ID" value="SEB28982.1"/>
    <property type="molecule type" value="Genomic_DNA"/>
</dbReference>
<dbReference type="STRING" id="156980.SAMN04489745_0032"/>
<dbReference type="AlphaFoldDB" id="A0A1H4TAC4"/>
<dbReference type="EMBL" id="FNSN01000003">
    <property type="protein sequence ID" value="SEC53230.1"/>
    <property type="molecule type" value="Genomic_DNA"/>
</dbReference>
<evidence type="ECO:0000256" key="1">
    <source>
        <dbReference type="SAM" id="MobiDB-lite"/>
    </source>
</evidence>
<gene>
    <name evidence="2" type="ORF">SAMN04489745_0032</name>
    <name evidence="3" type="ORF">SAMN04489745_3109</name>
</gene>
<protein>
    <submittedName>
        <fullName evidence="3">Uncharacterized protein</fullName>
    </submittedName>
</protein>
<evidence type="ECO:0000313" key="3">
    <source>
        <dbReference type="EMBL" id="SEC53230.1"/>
    </source>
</evidence>
<organism evidence="3 4">
    <name type="scientific">Arthrobacter woluwensis</name>
    <dbReference type="NCBI Taxonomy" id="156980"/>
    <lineage>
        <taxon>Bacteria</taxon>
        <taxon>Bacillati</taxon>
        <taxon>Actinomycetota</taxon>
        <taxon>Actinomycetes</taxon>
        <taxon>Micrococcales</taxon>
        <taxon>Micrococcaceae</taxon>
        <taxon>Arthrobacter</taxon>
    </lineage>
</organism>
<reference evidence="3 4" key="1">
    <citation type="submission" date="2016-10" db="EMBL/GenBank/DDBJ databases">
        <authorList>
            <person name="de Groot N.N."/>
        </authorList>
    </citation>
    <scope>NUCLEOTIDE SEQUENCE [LARGE SCALE GENOMIC DNA]</scope>
    <source>
        <strain evidence="3 4">DSM 10495</strain>
    </source>
</reference>
<name>A0A1H4TAC4_9MICC</name>
<evidence type="ECO:0000313" key="2">
    <source>
        <dbReference type="EMBL" id="SEB28982.1"/>
    </source>
</evidence>
<feature type="compositionally biased region" description="Basic residues" evidence="1">
    <location>
        <begin position="110"/>
        <end position="119"/>
    </location>
</feature>
<sequence length="119" mass="13977">MVSEDVGFRDPKPWRLPVVVPDELVDERLVYRPVHGVAVWATLTFDGGEPDRIVEGFAVAWTRQFVLVQTRWQQSYFLGSREFWLNAAQVKRRAIIPSRPNRAPEQVHNRPQRGWRRVE</sequence>
<accession>A0A1H4TAC4</accession>